<comment type="caution">
    <text evidence="7">The sequence shown here is derived from an EMBL/GenBank/DDBJ whole genome shotgun (WGS) entry which is preliminary data.</text>
</comment>
<dbReference type="AlphaFoldDB" id="A0A814UV97"/>
<dbReference type="Proteomes" id="UP000663874">
    <property type="component" value="Unassembled WGS sequence"/>
</dbReference>
<protein>
    <recommendedName>
        <fullName evidence="6">NAD(P)(+)--arginine ADP-ribosyltransferase</fullName>
        <ecNumber evidence="6">2.4.2.31</ecNumber>
    </recommendedName>
    <alternativeName>
        <fullName evidence="6">Mono(ADP-ribosyl)transferase</fullName>
    </alternativeName>
</protein>
<dbReference type="InterPro" id="IPR000768">
    <property type="entry name" value="ART"/>
</dbReference>
<accession>A0A814UV97</accession>
<evidence type="ECO:0000256" key="6">
    <source>
        <dbReference type="RuleBase" id="RU361228"/>
    </source>
</evidence>
<evidence type="ECO:0000313" key="8">
    <source>
        <dbReference type="EMBL" id="CAF3946216.1"/>
    </source>
</evidence>
<dbReference type="GO" id="GO:0016779">
    <property type="term" value="F:nucleotidyltransferase activity"/>
    <property type="evidence" value="ECO:0007669"/>
    <property type="project" value="UniProtKB-KW"/>
</dbReference>
<evidence type="ECO:0000256" key="2">
    <source>
        <dbReference type="ARBA" id="ARBA00022676"/>
    </source>
</evidence>
<name>A0A814UV97_9BILA</name>
<sequence>MNRFTEFEHENKNLQPVAGYWAYTLVSLEEALKDVLPQVNELKRSIKEAKKYCKQPSPHNLTQDESAAVFLYTMEAGDHSFYRILNQVLRKENRKEAVPWFSYLKLFDTALKKLPKVKDNIWRAVPGNVVSEYKPNQVLTWWTISSCSTSADVVTAFLKPNQEATLFMIEAINGKDLAGYTMFSNENEVILGVGTELRVKNVGFKHNNLHLVVLSEIDDNDGDDDDQTGLAAAMATSYVTPKPSKAAKKITPGKSK</sequence>
<evidence type="ECO:0000256" key="5">
    <source>
        <dbReference type="ARBA" id="ARBA00047597"/>
    </source>
</evidence>
<keyword evidence="6" id="KW-0521">NADP</keyword>
<dbReference type="EMBL" id="CAJOBE010004761">
    <property type="protein sequence ID" value="CAF3946216.1"/>
    <property type="molecule type" value="Genomic_DNA"/>
</dbReference>
<dbReference type="SUPFAM" id="SSF56399">
    <property type="entry name" value="ADP-ribosylation"/>
    <property type="match status" value="1"/>
</dbReference>
<comment type="catalytic activity">
    <reaction evidence="5 6">
        <text>L-arginyl-[protein] + NAD(+) = N(omega)-(ADP-D-ribosyl)-L-arginyl-[protein] + nicotinamide + H(+)</text>
        <dbReference type="Rhea" id="RHEA:19149"/>
        <dbReference type="Rhea" id="RHEA-COMP:10532"/>
        <dbReference type="Rhea" id="RHEA-COMP:15087"/>
        <dbReference type="ChEBI" id="CHEBI:15378"/>
        <dbReference type="ChEBI" id="CHEBI:17154"/>
        <dbReference type="ChEBI" id="CHEBI:29965"/>
        <dbReference type="ChEBI" id="CHEBI:57540"/>
        <dbReference type="ChEBI" id="CHEBI:142554"/>
        <dbReference type="EC" id="2.4.2.31"/>
    </reaction>
</comment>
<evidence type="ECO:0000256" key="1">
    <source>
        <dbReference type="ARBA" id="ARBA00009558"/>
    </source>
</evidence>
<dbReference type="Proteomes" id="UP000663889">
    <property type="component" value="Unassembled WGS sequence"/>
</dbReference>
<comment type="similarity">
    <text evidence="1 6">Belongs to the Arg-specific ADP-ribosyltransferase family.</text>
</comment>
<keyword evidence="4" id="KW-0548">Nucleotidyltransferase</keyword>
<dbReference type="PROSITE" id="PS51996">
    <property type="entry name" value="TR_MART"/>
    <property type="match status" value="1"/>
</dbReference>
<evidence type="ECO:0000256" key="3">
    <source>
        <dbReference type="ARBA" id="ARBA00022679"/>
    </source>
</evidence>
<organism evidence="7 9">
    <name type="scientific">Rotaria sordida</name>
    <dbReference type="NCBI Taxonomy" id="392033"/>
    <lineage>
        <taxon>Eukaryota</taxon>
        <taxon>Metazoa</taxon>
        <taxon>Spiralia</taxon>
        <taxon>Gnathifera</taxon>
        <taxon>Rotifera</taxon>
        <taxon>Eurotatoria</taxon>
        <taxon>Bdelloidea</taxon>
        <taxon>Philodinida</taxon>
        <taxon>Philodinidae</taxon>
        <taxon>Rotaria</taxon>
    </lineage>
</organism>
<evidence type="ECO:0000256" key="4">
    <source>
        <dbReference type="ARBA" id="ARBA00022695"/>
    </source>
</evidence>
<keyword evidence="6" id="KW-0520">NAD</keyword>
<dbReference type="Gene3D" id="3.90.176.10">
    <property type="entry name" value="Toxin ADP-ribosyltransferase, Chain A, domain 1"/>
    <property type="match status" value="1"/>
</dbReference>
<dbReference type="Pfam" id="PF01129">
    <property type="entry name" value="ART"/>
    <property type="match status" value="1"/>
</dbReference>
<reference evidence="7" key="1">
    <citation type="submission" date="2021-02" db="EMBL/GenBank/DDBJ databases">
        <authorList>
            <person name="Nowell W R."/>
        </authorList>
    </citation>
    <scope>NUCLEOTIDE SEQUENCE</scope>
</reference>
<dbReference type="GO" id="GO:0106274">
    <property type="term" value="F:NAD+-protein-arginine ADP-ribosyltransferase activity"/>
    <property type="evidence" value="ECO:0007669"/>
    <property type="project" value="UniProtKB-EC"/>
</dbReference>
<keyword evidence="2 6" id="KW-0328">Glycosyltransferase</keyword>
<dbReference type="EMBL" id="CAJNOU010001271">
    <property type="protein sequence ID" value="CAF1179291.1"/>
    <property type="molecule type" value="Genomic_DNA"/>
</dbReference>
<evidence type="ECO:0000313" key="7">
    <source>
        <dbReference type="EMBL" id="CAF1179291.1"/>
    </source>
</evidence>
<dbReference type="EC" id="2.4.2.31" evidence="6"/>
<keyword evidence="3 6" id="KW-0808">Transferase</keyword>
<gene>
    <name evidence="8" type="ORF">FNK824_LOCUS22956</name>
    <name evidence="7" type="ORF">SEV965_LOCUS19962</name>
</gene>
<evidence type="ECO:0000313" key="9">
    <source>
        <dbReference type="Proteomes" id="UP000663889"/>
    </source>
</evidence>
<proteinExistence type="inferred from homology"/>